<evidence type="ECO:0000256" key="6">
    <source>
        <dbReference type="ARBA" id="ARBA00022833"/>
    </source>
</evidence>
<keyword evidence="7" id="KW-0732">Signal</keyword>
<dbReference type="InterPro" id="IPR044066">
    <property type="entry name" value="TRIAD_supradom"/>
</dbReference>
<keyword evidence="10" id="KW-1185">Reference proteome</keyword>
<keyword evidence="6" id="KW-0862">Zinc</keyword>
<dbReference type="Gene3D" id="1.20.120.1750">
    <property type="match status" value="1"/>
</dbReference>
<evidence type="ECO:0000256" key="1">
    <source>
        <dbReference type="ARBA" id="ARBA00022679"/>
    </source>
</evidence>
<gene>
    <name evidence="9" type="ORF">KHLLAP_LOCUS13884</name>
</gene>
<dbReference type="GO" id="GO:0016567">
    <property type="term" value="P:protein ubiquitination"/>
    <property type="evidence" value="ECO:0007669"/>
    <property type="project" value="InterPro"/>
</dbReference>
<dbReference type="GO" id="GO:0008270">
    <property type="term" value="F:zinc ion binding"/>
    <property type="evidence" value="ECO:0007669"/>
    <property type="project" value="UniProtKB-KW"/>
</dbReference>
<dbReference type="AlphaFoldDB" id="A0AAI8YQH8"/>
<evidence type="ECO:0000256" key="2">
    <source>
        <dbReference type="ARBA" id="ARBA00022723"/>
    </source>
</evidence>
<name>A0AAI8YQH8_9PEZI</name>
<dbReference type="Proteomes" id="UP001295740">
    <property type="component" value="Unassembled WGS sequence"/>
</dbReference>
<keyword evidence="3" id="KW-0677">Repeat</keyword>
<feature type="chain" id="PRO_5042482494" evidence="7">
    <location>
        <begin position="18"/>
        <end position="292"/>
    </location>
</feature>
<evidence type="ECO:0000256" key="3">
    <source>
        <dbReference type="ARBA" id="ARBA00022737"/>
    </source>
</evidence>
<sequence length="292" mass="32763">MALLARLLARLLHFEEAVQHNDDMQTEGEHIDVEASLAPRPEMVSCVYCMDDLNKDKAVHLHSCAHYAYHDCTRSLFSNFPNPARCCQEVPVTATIRDVLGRQTAAAYLAIHSERARENAGDMRCGHDACRAWIPSHKIIGELATCPACSASMCRHCRKEPHGNGERCPVEVELQTLAKSNGWVQCSKCRVLVEKIDGCNHMICMCGTEFCYKCGELDPGCACERPFRAMPPADHGPRDWMGEVPRGFMAREHGRDVMTLVDPDEGRQRLELQRALMAPEHQGEPISLEPRR</sequence>
<dbReference type="EMBL" id="CAUWAG010000020">
    <property type="protein sequence ID" value="CAJ2513416.1"/>
    <property type="molecule type" value="Genomic_DNA"/>
</dbReference>
<feature type="signal peptide" evidence="7">
    <location>
        <begin position="1"/>
        <end position="17"/>
    </location>
</feature>
<keyword evidence="4" id="KW-0863">Zinc-finger</keyword>
<accession>A0AAI8YQH8</accession>
<dbReference type="CDD" id="cd22584">
    <property type="entry name" value="Rcat_RBR_unk"/>
    <property type="match status" value="1"/>
</dbReference>
<keyword evidence="1" id="KW-0808">Transferase</keyword>
<protein>
    <submittedName>
        <fullName evidence="9">Uu.00g015350.m01.CDS01</fullName>
    </submittedName>
</protein>
<reference evidence="9" key="1">
    <citation type="submission" date="2023-10" db="EMBL/GenBank/DDBJ databases">
        <authorList>
            <person name="Hackl T."/>
        </authorList>
    </citation>
    <scope>NUCLEOTIDE SEQUENCE</scope>
</reference>
<evidence type="ECO:0000256" key="5">
    <source>
        <dbReference type="ARBA" id="ARBA00022786"/>
    </source>
</evidence>
<evidence type="ECO:0000313" key="9">
    <source>
        <dbReference type="EMBL" id="CAJ2513416.1"/>
    </source>
</evidence>
<evidence type="ECO:0000256" key="7">
    <source>
        <dbReference type="SAM" id="SignalP"/>
    </source>
</evidence>
<dbReference type="SUPFAM" id="SSF57850">
    <property type="entry name" value="RING/U-box"/>
    <property type="match status" value="1"/>
</dbReference>
<organism evidence="9 10">
    <name type="scientific">Anthostomella pinea</name>
    <dbReference type="NCBI Taxonomy" id="933095"/>
    <lineage>
        <taxon>Eukaryota</taxon>
        <taxon>Fungi</taxon>
        <taxon>Dikarya</taxon>
        <taxon>Ascomycota</taxon>
        <taxon>Pezizomycotina</taxon>
        <taxon>Sordariomycetes</taxon>
        <taxon>Xylariomycetidae</taxon>
        <taxon>Xylariales</taxon>
        <taxon>Xylariaceae</taxon>
        <taxon>Anthostomella</taxon>
    </lineage>
</organism>
<dbReference type="PROSITE" id="PS51873">
    <property type="entry name" value="TRIAD"/>
    <property type="match status" value="1"/>
</dbReference>
<dbReference type="InterPro" id="IPR031127">
    <property type="entry name" value="E3_UB_ligase_RBR"/>
</dbReference>
<dbReference type="GO" id="GO:0004842">
    <property type="term" value="F:ubiquitin-protein transferase activity"/>
    <property type="evidence" value="ECO:0007669"/>
    <property type="project" value="InterPro"/>
</dbReference>
<feature type="domain" description="RING-type" evidence="8">
    <location>
        <begin position="42"/>
        <end position="233"/>
    </location>
</feature>
<comment type="caution">
    <text evidence="9">The sequence shown here is derived from an EMBL/GenBank/DDBJ whole genome shotgun (WGS) entry which is preliminary data.</text>
</comment>
<evidence type="ECO:0000256" key="4">
    <source>
        <dbReference type="ARBA" id="ARBA00022771"/>
    </source>
</evidence>
<keyword evidence="5" id="KW-0833">Ubl conjugation pathway</keyword>
<proteinExistence type="predicted"/>
<evidence type="ECO:0000313" key="10">
    <source>
        <dbReference type="Proteomes" id="UP001295740"/>
    </source>
</evidence>
<keyword evidence="2" id="KW-0479">Metal-binding</keyword>
<evidence type="ECO:0000259" key="8">
    <source>
        <dbReference type="PROSITE" id="PS51873"/>
    </source>
</evidence>
<dbReference type="PANTHER" id="PTHR11685">
    <property type="entry name" value="RBR FAMILY RING FINGER AND IBR DOMAIN-CONTAINING"/>
    <property type="match status" value="1"/>
</dbReference>